<dbReference type="Proteomes" id="UP000003688">
    <property type="component" value="Unassembled WGS sequence"/>
</dbReference>
<dbReference type="Pfam" id="PF13646">
    <property type="entry name" value="HEAT_2"/>
    <property type="match status" value="1"/>
</dbReference>
<organism evidence="1 2">
    <name type="scientific">Pedosphaera parvula (strain Ellin514)</name>
    <dbReference type="NCBI Taxonomy" id="320771"/>
    <lineage>
        <taxon>Bacteria</taxon>
        <taxon>Pseudomonadati</taxon>
        <taxon>Verrucomicrobiota</taxon>
        <taxon>Pedosphaerae</taxon>
        <taxon>Pedosphaerales</taxon>
        <taxon>Pedosphaeraceae</taxon>
        <taxon>Pedosphaera</taxon>
    </lineage>
</organism>
<dbReference type="AlphaFoldDB" id="B9XCM0"/>
<comment type="caution">
    <text evidence="1">The sequence shown here is derived from an EMBL/GenBank/DDBJ whole genome shotgun (WGS) entry which is preliminary data.</text>
</comment>
<dbReference type="InterPro" id="IPR011989">
    <property type="entry name" value="ARM-like"/>
</dbReference>
<reference evidence="1 2" key="1">
    <citation type="journal article" date="2011" name="J. Bacteriol.">
        <title>Genome sequence of 'Pedosphaera parvula' Ellin514, an aerobic Verrucomicrobial isolate from pasture soil.</title>
        <authorList>
            <person name="Kant R."/>
            <person name="van Passel M.W."/>
            <person name="Sangwan P."/>
            <person name="Palva A."/>
            <person name="Lucas S."/>
            <person name="Copeland A."/>
            <person name="Lapidus A."/>
            <person name="Glavina Del Rio T."/>
            <person name="Dalin E."/>
            <person name="Tice H."/>
            <person name="Bruce D."/>
            <person name="Goodwin L."/>
            <person name="Pitluck S."/>
            <person name="Chertkov O."/>
            <person name="Larimer F.W."/>
            <person name="Land M.L."/>
            <person name="Hauser L."/>
            <person name="Brettin T.S."/>
            <person name="Detter J.C."/>
            <person name="Han S."/>
            <person name="de Vos W.M."/>
            <person name="Janssen P.H."/>
            <person name="Smidt H."/>
        </authorList>
    </citation>
    <scope>NUCLEOTIDE SEQUENCE [LARGE SCALE GENOMIC DNA]</scope>
    <source>
        <strain evidence="1 2">Ellin514</strain>
    </source>
</reference>
<dbReference type="STRING" id="320771.Cflav_PD5323"/>
<dbReference type="RefSeq" id="WP_007413568.1">
    <property type="nucleotide sequence ID" value="NZ_ABOX02000004.1"/>
</dbReference>
<dbReference type="PANTHER" id="PTHR12697">
    <property type="entry name" value="PBS LYASE HEAT-LIKE PROTEIN"/>
    <property type="match status" value="1"/>
</dbReference>
<dbReference type="OrthoDB" id="247405at2"/>
<keyword evidence="2" id="KW-1185">Reference proteome</keyword>
<dbReference type="Gene3D" id="1.25.10.10">
    <property type="entry name" value="Leucine-rich Repeat Variant"/>
    <property type="match status" value="3"/>
</dbReference>
<dbReference type="EMBL" id="ABOX02000004">
    <property type="protein sequence ID" value="EEF62688.1"/>
    <property type="molecule type" value="Genomic_DNA"/>
</dbReference>
<protein>
    <submittedName>
        <fullName evidence="1">HEAT domain containing protein</fullName>
    </submittedName>
</protein>
<sequence precursor="true">MAWAKLKTAVIVGTAILLAAGTTTLVVDWIKHPELTYQGKSIGYWLDQLHSGNAQAQFQAHLSLLEIGEPAVPYLLRDFTTKDTSSRQLYRKWYPKMPSSLMKRLPPPVNIRRFRIDASGVLREMGPAADPAVPEYIKALKDPDRAIRETAGFALEFIMPDDEETIVALVEALKKEPDLEMVRMGLHSIIFERDKRTASAVPGLTEILENELQKGLLDYETVRKIITWLQHLEAKAQPAVPVLKEVVHAQNSTFRFAALEALVKIDKQSVSADEIVQILSRGLKDSNPSMRNQSLRECTWAQKEFPKGAETLKPLIEELTHDQNKGVDETAAMVLCNFPPVSDDVVASLKELLQSRDTNTRISVATALGKLNRHTEEAISTLTAMARETANTNMRTRISAAMALWKLNGNADEALALALPGLHDKDIYGTRQTAFVTLGELGPAATPAIPELTNLLNTGEGNDPLHAADALWKINHEVKATLPVVIKSLGDRFSWSKSTAVRLISEMGMEAKSAVPALQRMIEDSRTSITVHDQAIAALEKLDPEALARTMEKLEKKKQKEGRLR</sequence>
<dbReference type="InterPro" id="IPR004155">
    <property type="entry name" value="PBS_lyase_HEAT"/>
</dbReference>
<gene>
    <name evidence="1" type="ORF">Cflav_PD5323</name>
</gene>
<evidence type="ECO:0000313" key="1">
    <source>
        <dbReference type="EMBL" id="EEF62688.1"/>
    </source>
</evidence>
<evidence type="ECO:0000313" key="2">
    <source>
        <dbReference type="Proteomes" id="UP000003688"/>
    </source>
</evidence>
<name>B9XCM0_PEDPL</name>
<dbReference type="GO" id="GO:0016491">
    <property type="term" value="F:oxidoreductase activity"/>
    <property type="evidence" value="ECO:0007669"/>
    <property type="project" value="TreeGrafter"/>
</dbReference>
<dbReference type="SUPFAM" id="SSF48371">
    <property type="entry name" value="ARM repeat"/>
    <property type="match status" value="1"/>
</dbReference>
<dbReference type="SMART" id="SM00567">
    <property type="entry name" value="EZ_HEAT"/>
    <property type="match status" value="8"/>
</dbReference>
<accession>B9XCM0</accession>
<dbReference type="InterPro" id="IPR016024">
    <property type="entry name" value="ARM-type_fold"/>
</dbReference>
<proteinExistence type="predicted"/>
<dbReference type="PANTHER" id="PTHR12697:SF5">
    <property type="entry name" value="DEOXYHYPUSINE HYDROXYLASE"/>
    <property type="match status" value="1"/>
</dbReference>